<gene>
    <name evidence="2" type="ordered locus">NE0096</name>
</gene>
<dbReference type="RefSeq" id="WP_011110748.1">
    <property type="nucleotide sequence ID" value="NC_004757.1"/>
</dbReference>
<reference evidence="2 3" key="1">
    <citation type="journal article" date="2003" name="J. Bacteriol.">
        <title>Complete genome sequence of the ammonia-oxidizing bacterium and obligate chemolithoautotroph Nitrosomonas europaea.</title>
        <authorList>
            <person name="Chain P."/>
            <person name="Lamerdin J."/>
            <person name="Larimer F."/>
            <person name="Regala W."/>
            <person name="Land M."/>
            <person name="Hauser L."/>
            <person name="Hooper A."/>
            <person name="Klotz M."/>
            <person name="Norton J."/>
            <person name="Sayavedra-Soto L."/>
            <person name="Arciero D."/>
            <person name="Hommes N."/>
            <person name="Whittaker M."/>
            <person name="Arp D."/>
        </authorList>
    </citation>
    <scope>NUCLEOTIDE SEQUENCE [LARGE SCALE GENOMIC DNA]</scope>
    <source>
        <strain evidence="3">ATCC 19718 / CIP 103999 / KCTC 2705 / NBRC 14298</strain>
    </source>
</reference>
<dbReference type="GeneID" id="87103310"/>
<keyword evidence="3" id="KW-1185">Reference proteome</keyword>
<dbReference type="HOGENOM" id="CLU_147355_1_0_4"/>
<evidence type="ECO:0000313" key="2">
    <source>
        <dbReference type="EMBL" id="CAD84007.1"/>
    </source>
</evidence>
<organism evidence="2 3">
    <name type="scientific">Nitrosomonas europaea (strain ATCC 19718 / CIP 103999 / KCTC 2705 / NBRC 14298)</name>
    <dbReference type="NCBI Taxonomy" id="228410"/>
    <lineage>
        <taxon>Bacteria</taxon>
        <taxon>Pseudomonadati</taxon>
        <taxon>Pseudomonadota</taxon>
        <taxon>Betaproteobacteria</taxon>
        <taxon>Nitrosomonadales</taxon>
        <taxon>Nitrosomonadaceae</taxon>
        <taxon>Nitrosomonas</taxon>
    </lineage>
</organism>
<accession>Q82XZ4</accession>
<evidence type="ECO:0000313" key="3">
    <source>
        <dbReference type="Proteomes" id="UP000001416"/>
    </source>
</evidence>
<dbReference type="eggNOG" id="ENOG50334XP">
    <property type="taxonomic scope" value="Bacteria"/>
</dbReference>
<name>Q82XZ4_NITEU</name>
<proteinExistence type="predicted"/>
<dbReference type="OrthoDB" id="8548499at2"/>
<dbReference type="InterPro" id="IPR023824">
    <property type="entry name" value="CHP04073_exosortase-affil"/>
</dbReference>
<dbReference type="NCBIfam" id="TIGR04073">
    <property type="entry name" value="exo_TIGR04073"/>
    <property type="match status" value="1"/>
</dbReference>
<dbReference type="EMBL" id="AL954747">
    <property type="protein sequence ID" value="CAD84007.1"/>
    <property type="molecule type" value="Genomic_DNA"/>
</dbReference>
<protein>
    <recommendedName>
        <fullName evidence="4">Exosortase-associated protein, TIGR04073 family</fullName>
    </recommendedName>
</protein>
<feature type="signal peptide" evidence="1">
    <location>
        <begin position="1"/>
        <end position="24"/>
    </location>
</feature>
<feature type="chain" id="PRO_5004297310" description="Exosortase-associated protein, TIGR04073 family" evidence="1">
    <location>
        <begin position="25"/>
        <end position="120"/>
    </location>
</feature>
<dbReference type="KEGG" id="neu:NE0096"/>
<dbReference type="Proteomes" id="UP000001416">
    <property type="component" value="Chromosome"/>
</dbReference>
<evidence type="ECO:0008006" key="4">
    <source>
        <dbReference type="Google" id="ProtNLM"/>
    </source>
</evidence>
<keyword evidence="1" id="KW-0732">Signal</keyword>
<dbReference type="STRING" id="228410.NE0096"/>
<dbReference type="AlphaFoldDB" id="Q82XZ4"/>
<evidence type="ECO:0000256" key="1">
    <source>
        <dbReference type="SAM" id="SignalP"/>
    </source>
</evidence>
<sequence>MKRTSISLLAPAILCLSLSFNAQADTYPEKAGEKLATGVANVITGVAEIPKNMMITSHKKGTIYGVTAGFFVGLVHTVGRTLSGAVDIVTFVVPTTPIIKPTYIWDDFDRETTYTTWRMR</sequence>